<comment type="caution">
    <text evidence="1">The sequence shown here is derived from an EMBL/GenBank/DDBJ whole genome shotgun (WGS) entry which is preliminary data.</text>
</comment>
<accession>A0A557SKV4</accession>
<protein>
    <submittedName>
        <fullName evidence="1">Uncharacterized protein</fullName>
    </submittedName>
</protein>
<evidence type="ECO:0000313" key="2">
    <source>
        <dbReference type="Proteomes" id="UP000318349"/>
    </source>
</evidence>
<dbReference type="EMBL" id="VMNI01000006">
    <property type="protein sequence ID" value="TVO78066.1"/>
    <property type="molecule type" value="Genomic_DNA"/>
</dbReference>
<organism evidence="1 2">
    <name type="scientific">Denitromonas halophila</name>
    <dbReference type="NCBI Taxonomy" id="1629404"/>
    <lineage>
        <taxon>Bacteria</taxon>
        <taxon>Pseudomonadati</taxon>
        <taxon>Pseudomonadota</taxon>
        <taxon>Betaproteobacteria</taxon>
        <taxon>Rhodocyclales</taxon>
        <taxon>Zoogloeaceae</taxon>
        <taxon>Denitromonas</taxon>
    </lineage>
</organism>
<proteinExistence type="predicted"/>
<reference evidence="1 2" key="1">
    <citation type="submission" date="2019-07" db="EMBL/GenBank/DDBJ databases">
        <title>The pathways for chlorine oxyanion respiration interact through the shared metabolite chlorate.</title>
        <authorList>
            <person name="Barnum T.P."/>
            <person name="Cheng Y."/>
            <person name="Hill K.A."/>
            <person name="Lucas L.N."/>
            <person name="Carlson H.K."/>
            <person name="Coates J.D."/>
        </authorList>
    </citation>
    <scope>NUCLEOTIDE SEQUENCE [LARGE SCALE GENOMIC DNA]</scope>
    <source>
        <strain evidence="1 2">SFB-1</strain>
    </source>
</reference>
<name>A0A557SKV4_9RHOO</name>
<gene>
    <name evidence="1" type="ORF">FHP89_06190</name>
</gene>
<dbReference type="Proteomes" id="UP000318349">
    <property type="component" value="Unassembled WGS sequence"/>
</dbReference>
<evidence type="ECO:0000313" key="1">
    <source>
        <dbReference type="EMBL" id="TVO78066.1"/>
    </source>
</evidence>
<sequence length="90" mass="8432">MLASIFSSSSSVVPTGAAAEASAAETAGAGAGAGVLAAGALAGGSGGEGRVSTRLVAQPTSDRLIRAIKARGRARGCMACGLVQVGMAGV</sequence>
<dbReference type="AlphaFoldDB" id="A0A557SKV4"/>